<evidence type="ECO:0000256" key="1">
    <source>
        <dbReference type="ARBA" id="ARBA00009083"/>
    </source>
</evidence>
<reference evidence="4 5" key="1">
    <citation type="submission" date="2018-02" db="EMBL/GenBank/DDBJ databases">
        <title>Draft genome of wild Prunus yedoensis var. nudiflora.</title>
        <authorList>
            <person name="Baek S."/>
            <person name="Kim J.-H."/>
            <person name="Choi K."/>
            <person name="Kim G.-B."/>
            <person name="Cho A."/>
            <person name="Jang H."/>
            <person name="Shin C.-H."/>
            <person name="Yu H.-J."/>
            <person name="Mun J.-H."/>
        </authorList>
    </citation>
    <scope>NUCLEOTIDE SEQUENCE [LARGE SCALE GENOMIC DNA]</scope>
    <source>
        <strain evidence="5">cv. Jeju island</strain>
        <tissue evidence="4">Leaf</tissue>
    </source>
</reference>
<dbReference type="FunFam" id="4.10.830.10:FF:000002">
    <property type="entry name" value="40S ribosomal protein S29"/>
    <property type="match status" value="1"/>
</dbReference>
<proteinExistence type="inferred from homology"/>
<dbReference type="Gene3D" id="4.10.830.10">
    <property type="entry name" value="30s Ribosomal Protein S14, Chain N"/>
    <property type="match status" value="1"/>
</dbReference>
<accession>A0A314XN04</accession>
<dbReference type="GO" id="GO:0003735">
    <property type="term" value="F:structural constituent of ribosome"/>
    <property type="evidence" value="ECO:0007669"/>
    <property type="project" value="InterPro"/>
</dbReference>
<dbReference type="InterPro" id="IPR043140">
    <property type="entry name" value="Ribosomal_uS14_sf"/>
</dbReference>
<dbReference type="PANTHER" id="PTHR12010">
    <property type="entry name" value="40S RIBOSOMAL PROTEIN S29"/>
    <property type="match status" value="1"/>
</dbReference>
<evidence type="ECO:0000313" key="5">
    <source>
        <dbReference type="Proteomes" id="UP000250321"/>
    </source>
</evidence>
<dbReference type="Proteomes" id="UP000250321">
    <property type="component" value="Unassembled WGS sequence"/>
</dbReference>
<organism evidence="4 5">
    <name type="scientific">Prunus yedoensis var. nudiflora</name>
    <dbReference type="NCBI Taxonomy" id="2094558"/>
    <lineage>
        <taxon>Eukaryota</taxon>
        <taxon>Viridiplantae</taxon>
        <taxon>Streptophyta</taxon>
        <taxon>Embryophyta</taxon>
        <taxon>Tracheophyta</taxon>
        <taxon>Spermatophyta</taxon>
        <taxon>Magnoliopsida</taxon>
        <taxon>eudicotyledons</taxon>
        <taxon>Gunneridae</taxon>
        <taxon>Pentapetalae</taxon>
        <taxon>rosids</taxon>
        <taxon>fabids</taxon>
        <taxon>Rosales</taxon>
        <taxon>Rosaceae</taxon>
        <taxon>Amygdaloideae</taxon>
        <taxon>Amygdaleae</taxon>
        <taxon>Prunus</taxon>
    </lineage>
</organism>
<keyword evidence="2 4" id="KW-0689">Ribosomal protein</keyword>
<evidence type="ECO:0000256" key="3">
    <source>
        <dbReference type="ARBA" id="ARBA00023274"/>
    </source>
</evidence>
<gene>
    <name evidence="4" type="ORF">Pyn_27073</name>
</gene>
<name>A0A314XN04_PRUYE</name>
<dbReference type="STRING" id="2094558.A0A314XN04"/>
<comment type="caution">
    <text evidence="4">The sequence shown here is derived from an EMBL/GenBank/DDBJ whole genome shotgun (WGS) entry which is preliminary data.</text>
</comment>
<comment type="similarity">
    <text evidence="1">Belongs to the universal ribosomal protein uS14 family.</text>
</comment>
<dbReference type="GO" id="GO:0008270">
    <property type="term" value="F:zinc ion binding"/>
    <property type="evidence" value="ECO:0007669"/>
    <property type="project" value="InterPro"/>
</dbReference>
<dbReference type="GO" id="GO:0002181">
    <property type="term" value="P:cytoplasmic translation"/>
    <property type="evidence" value="ECO:0007669"/>
    <property type="project" value="TreeGrafter"/>
</dbReference>
<keyword evidence="5" id="KW-1185">Reference proteome</keyword>
<dbReference type="PANTHER" id="PTHR12010:SF22">
    <property type="entry name" value="SMALL RIBOSOMAL SUBUNIT PROTEIN US14Z_US14Y_US14X"/>
    <property type="match status" value="1"/>
</dbReference>
<evidence type="ECO:0000256" key="2">
    <source>
        <dbReference type="ARBA" id="ARBA00022980"/>
    </source>
</evidence>
<dbReference type="EMBL" id="PJQY01002449">
    <property type="protein sequence ID" value="PQP93518.1"/>
    <property type="molecule type" value="Genomic_DNA"/>
</dbReference>
<protein>
    <submittedName>
        <fullName evidence="4">40S ribosomal protein S29 isoform X1</fullName>
    </submittedName>
</protein>
<dbReference type="Pfam" id="PF00253">
    <property type="entry name" value="Ribosomal_S14"/>
    <property type="match status" value="1"/>
</dbReference>
<keyword evidence="3" id="KW-0687">Ribonucleoprotein</keyword>
<evidence type="ECO:0000313" key="4">
    <source>
        <dbReference type="EMBL" id="PQP93518.1"/>
    </source>
</evidence>
<dbReference type="InterPro" id="IPR001209">
    <property type="entry name" value="Ribosomal_uS14"/>
</dbReference>
<dbReference type="InterPro" id="IPR039744">
    <property type="entry name" value="RIbosomal_uS14_euk_arc"/>
</dbReference>
<dbReference type="AlphaFoldDB" id="A0A314XN04"/>
<dbReference type="OrthoDB" id="1839403at2759"/>
<sequence>MAVIGLGFRTPSFSCSCRGNAVSGRRPSKTTEQESKWAIPTFGILIPRTTGLVPVRDFLVNDMSNVENLFVTLDSRVCGNPHGLIRKYALMCCRQCFRSNAKEIGFIKDISFCTRFPAPFQVAIS</sequence>
<dbReference type="GO" id="GO:0022627">
    <property type="term" value="C:cytosolic small ribosomal subunit"/>
    <property type="evidence" value="ECO:0007669"/>
    <property type="project" value="TreeGrafter"/>
</dbReference>